<dbReference type="GO" id="GO:0009847">
    <property type="term" value="P:spore germination"/>
    <property type="evidence" value="ECO:0007669"/>
    <property type="project" value="InterPro"/>
</dbReference>
<evidence type="ECO:0000313" key="3">
    <source>
        <dbReference type="Proteomes" id="UP000588491"/>
    </source>
</evidence>
<evidence type="ECO:0000256" key="1">
    <source>
        <dbReference type="ARBA" id="ARBA00023136"/>
    </source>
</evidence>
<proteinExistence type="predicted"/>
<keyword evidence="3" id="KW-1185">Reference proteome</keyword>
<protein>
    <submittedName>
        <fullName evidence="2">Spore germination protein</fullName>
    </submittedName>
</protein>
<dbReference type="Pfam" id="PF03323">
    <property type="entry name" value="GerA"/>
    <property type="match status" value="1"/>
</dbReference>
<dbReference type="GO" id="GO:0016020">
    <property type="term" value="C:membrane"/>
    <property type="evidence" value="ECO:0007669"/>
    <property type="project" value="InterPro"/>
</dbReference>
<evidence type="ECO:0000313" key="2">
    <source>
        <dbReference type="EMBL" id="NMO76321.1"/>
    </source>
</evidence>
<gene>
    <name evidence="2" type="ORF">HHU08_04740</name>
</gene>
<keyword evidence="1" id="KW-0472">Membrane</keyword>
<dbReference type="Proteomes" id="UP000588491">
    <property type="component" value="Unassembled WGS sequence"/>
</dbReference>
<accession>A0A7Y0PLG7</accession>
<dbReference type="AlphaFoldDB" id="A0A7Y0PLG7"/>
<organism evidence="2 3">
    <name type="scientific">Niallia alba</name>
    <dbReference type="NCBI Taxonomy" id="2729105"/>
    <lineage>
        <taxon>Bacteria</taxon>
        <taxon>Bacillati</taxon>
        <taxon>Bacillota</taxon>
        <taxon>Bacilli</taxon>
        <taxon>Bacillales</taxon>
        <taxon>Bacillaceae</taxon>
        <taxon>Niallia</taxon>
    </lineage>
</organism>
<dbReference type="InterPro" id="IPR004995">
    <property type="entry name" value="Spore_Ger"/>
</dbReference>
<dbReference type="EMBL" id="JABBPK010000001">
    <property type="protein sequence ID" value="NMO76321.1"/>
    <property type="molecule type" value="Genomic_DNA"/>
</dbReference>
<sequence length="117" mass="13899">MNFFKKQAKQIDVESIKKQLSNSPDLVNRTVTVGNKTTIELYFLKILVNRISIEKNIISFLNNSTSEEINLNYLFEHLPITEVKELVETNDISKYILDGFTFIYFPFEKKRTIRWCW</sequence>
<name>A0A7Y0PLG7_9BACI</name>
<comment type="caution">
    <text evidence="2">The sequence shown here is derived from an EMBL/GenBank/DDBJ whole genome shotgun (WGS) entry which is preliminary data.</text>
</comment>
<reference evidence="2 3" key="1">
    <citation type="submission" date="2020-04" db="EMBL/GenBank/DDBJ databases">
        <title>Bacillus sp. UniB3 isolated from commercial digestive syrup.</title>
        <authorList>
            <person name="Thorat V."/>
            <person name="Kirdat K."/>
            <person name="Tiwarekar B."/>
            <person name="Yadav A."/>
        </authorList>
    </citation>
    <scope>NUCLEOTIDE SEQUENCE [LARGE SCALE GENOMIC DNA]</scope>
    <source>
        <strain evidence="2 3">UniB3</strain>
    </source>
</reference>